<dbReference type="EMBL" id="JAWDGP010007346">
    <property type="protein sequence ID" value="KAK3724263.1"/>
    <property type="molecule type" value="Genomic_DNA"/>
</dbReference>
<protein>
    <recommendedName>
        <fullName evidence="4">PiggyBac transposable element-derived protein domain-containing protein</fullName>
    </recommendedName>
</protein>
<name>A0AAE0XY06_9GAST</name>
<reference evidence="2" key="1">
    <citation type="journal article" date="2023" name="G3 (Bethesda)">
        <title>A reference genome for the long-term kleptoplast-retaining sea slug Elysia crispata morphotype clarki.</title>
        <authorList>
            <person name="Eastman K.E."/>
            <person name="Pendleton A.L."/>
            <person name="Shaikh M.A."/>
            <person name="Suttiyut T."/>
            <person name="Ogas R."/>
            <person name="Tomko P."/>
            <person name="Gavelis G."/>
            <person name="Widhalm J.R."/>
            <person name="Wisecaver J.H."/>
        </authorList>
    </citation>
    <scope>NUCLEOTIDE SEQUENCE</scope>
    <source>
        <strain evidence="2">ECLA1</strain>
    </source>
</reference>
<dbReference type="Proteomes" id="UP001283361">
    <property type="component" value="Unassembled WGS sequence"/>
</dbReference>
<feature type="region of interest" description="Disordered" evidence="1">
    <location>
        <begin position="91"/>
        <end position="121"/>
    </location>
</feature>
<evidence type="ECO:0000313" key="3">
    <source>
        <dbReference type="Proteomes" id="UP001283361"/>
    </source>
</evidence>
<dbReference type="AlphaFoldDB" id="A0AAE0XY06"/>
<accession>A0AAE0XY06</accession>
<evidence type="ECO:0008006" key="4">
    <source>
        <dbReference type="Google" id="ProtNLM"/>
    </source>
</evidence>
<sequence length="154" mass="17408">MAHAFTVKCKSKRWPLAMFYNIIDLSTIAAKVIWQAKLPTNELSHGDNRQLFIIAVARELILPHVQRRASIPTLNLPIKRNIDTVLTSLLPTPPRRASASNPQNPGMMVLHSPRSTRDVPSVLRKDRKTKICCPKCNRFICKDHTVIMSTNCSI</sequence>
<comment type="caution">
    <text evidence="2">The sequence shown here is derived from an EMBL/GenBank/DDBJ whole genome shotgun (WGS) entry which is preliminary data.</text>
</comment>
<proteinExistence type="predicted"/>
<organism evidence="2 3">
    <name type="scientific">Elysia crispata</name>
    <name type="common">lettuce slug</name>
    <dbReference type="NCBI Taxonomy" id="231223"/>
    <lineage>
        <taxon>Eukaryota</taxon>
        <taxon>Metazoa</taxon>
        <taxon>Spiralia</taxon>
        <taxon>Lophotrochozoa</taxon>
        <taxon>Mollusca</taxon>
        <taxon>Gastropoda</taxon>
        <taxon>Heterobranchia</taxon>
        <taxon>Euthyneura</taxon>
        <taxon>Panpulmonata</taxon>
        <taxon>Sacoglossa</taxon>
        <taxon>Placobranchoidea</taxon>
        <taxon>Plakobranchidae</taxon>
        <taxon>Elysia</taxon>
    </lineage>
</organism>
<gene>
    <name evidence="2" type="ORF">RRG08_043263</name>
</gene>
<evidence type="ECO:0000313" key="2">
    <source>
        <dbReference type="EMBL" id="KAK3724263.1"/>
    </source>
</evidence>
<evidence type="ECO:0000256" key="1">
    <source>
        <dbReference type="SAM" id="MobiDB-lite"/>
    </source>
</evidence>
<keyword evidence="3" id="KW-1185">Reference proteome</keyword>